<sequence>MGSMTMTRKIGIRATPSLPPRSSVPRPRAEQTVAPPQVRDPGLLSLHLPWSLLWTQRLENPHTWGGGGVCGGQRYLLTGTCSPVLPIAFYQQGFLSATILYEILLGKATLYAVLVSALVLMAMVKRKES</sequence>
<evidence type="ECO:0000256" key="2">
    <source>
        <dbReference type="SAM" id="Phobius"/>
    </source>
</evidence>
<feature type="region of interest" description="Disordered" evidence="1">
    <location>
        <begin position="1"/>
        <end position="36"/>
    </location>
</feature>
<evidence type="ECO:0000256" key="1">
    <source>
        <dbReference type="SAM" id="MobiDB-lite"/>
    </source>
</evidence>
<proteinExistence type="predicted"/>
<organism evidence="3 4">
    <name type="scientific">Rhinolophus ferrumequinum</name>
    <name type="common">Greater horseshoe bat</name>
    <dbReference type="NCBI Taxonomy" id="59479"/>
    <lineage>
        <taxon>Eukaryota</taxon>
        <taxon>Metazoa</taxon>
        <taxon>Chordata</taxon>
        <taxon>Craniata</taxon>
        <taxon>Vertebrata</taxon>
        <taxon>Euteleostomi</taxon>
        <taxon>Mammalia</taxon>
        <taxon>Eutheria</taxon>
        <taxon>Laurasiatheria</taxon>
        <taxon>Chiroptera</taxon>
        <taxon>Yinpterochiroptera</taxon>
        <taxon>Rhinolophoidea</taxon>
        <taxon>Rhinolophidae</taxon>
        <taxon>Rhinolophinae</taxon>
        <taxon>Rhinolophus</taxon>
    </lineage>
</organism>
<gene>
    <name evidence="3" type="ORF">mRhiFer1_009446</name>
</gene>
<protein>
    <submittedName>
        <fullName evidence="3">Uncharacterized protein</fullName>
    </submittedName>
</protein>
<keyword evidence="2" id="KW-1133">Transmembrane helix</keyword>
<comment type="caution">
    <text evidence="3">The sequence shown here is derived from an EMBL/GenBank/DDBJ whole genome shotgun (WGS) entry which is preliminary data.</text>
</comment>
<dbReference type="Proteomes" id="UP000585614">
    <property type="component" value="Unassembled WGS sequence"/>
</dbReference>
<feature type="transmembrane region" description="Helical" evidence="2">
    <location>
        <begin position="99"/>
        <end position="124"/>
    </location>
</feature>
<name>A0A7J7RIY0_RHIFE</name>
<dbReference type="EMBL" id="JACAGC010000026">
    <property type="protein sequence ID" value="KAF6276092.1"/>
    <property type="molecule type" value="Genomic_DNA"/>
</dbReference>
<reference evidence="3 4" key="1">
    <citation type="journal article" date="2020" name="Nature">
        <title>Six reference-quality genomes reveal evolution of bat adaptations.</title>
        <authorList>
            <person name="Jebb D."/>
            <person name="Huang Z."/>
            <person name="Pippel M."/>
            <person name="Hughes G.M."/>
            <person name="Lavrichenko K."/>
            <person name="Devanna P."/>
            <person name="Winkler S."/>
            <person name="Jermiin L.S."/>
            <person name="Skirmuntt E.C."/>
            <person name="Katzourakis A."/>
            <person name="Burkitt-Gray L."/>
            <person name="Ray D.A."/>
            <person name="Sullivan K.A.M."/>
            <person name="Roscito J.G."/>
            <person name="Kirilenko B.M."/>
            <person name="Davalos L.M."/>
            <person name="Corthals A.P."/>
            <person name="Power M.L."/>
            <person name="Jones G."/>
            <person name="Ransome R.D."/>
            <person name="Dechmann D.K.N."/>
            <person name="Locatelli A.G."/>
            <person name="Puechmaille S.J."/>
            <person name="Fedrigo O."/>
            <person name="Jarvis E.D."/>
            <person name="Hiller M."/>
            <person name="Vernes S.C."/>
            <person name="Myers E.W."/>
            <person name="Teeling E.C."/>
        </authorList>
    </citation>
    <scope>NUCLEOTIDE SEQUENCE [LARGE SCALE GENOMIC DNA]</scope>
    <source>
        <strain evidence="3">MRhiFer1</strain>
        <tissue evidence="3">Lung</tissue>
    </source>
</reference>
<evidence type="ECO:0000313" key="4">
    <source>
        <dbReference type="Proteomes" id="UP000585614"/>
    </source>
</evidence>
<dbReference type="AlphaFoldDB" id="A0A7J7RIY0"/>
<accession>A0A7J7RIY0</accession>
<keyword evidence="2" id="KW-0812">Transmembrane</keyword>
<evidence type="ECO:0000313" key="3">
    <source>
        <dbReference type="EMBL" id="KAF6276092.1"/>
    </source>
</evidence>
<keyword evidence="2" id="KW-0472">Membrane</keyword>